<feature type="chain" id="PRO_5044573558" evidence="1">
    <location>
        <begin position="18"/>
        <end position="78"/>
    </location>
</feature>
<keyword evidence="4" id="KW-0238">DNA-binding</keyword>
<dbReference type="Gene3D" id="1.10.150.320">
    <property type="entry name" value="Photosystem II 12 kDa extrinsic protein"/>
    <property type="match status" value="1"/>
</dbReference>
<dbReference type="GO" id="GO:0003677">
    <property type="term" value="F:DNA binding"/>
    <property type="evidence" value="ECO:0007669"/>
    <property type="project" value="UniProtKB-KW"/>
</dbReference>
<gene>
    <name evidence="3" type="ORF">AMOL_2729</name>
    <name evidence="4" type="ORF">CPU12_08300</name>
</gene>
<dbReference type="SMART" id="SM00278">
    <property type="entry name" value="HhH1"/>
    <property type="match status" value="2"/>
</dbReference>
<dbReference type="Proteomes" id="UP000262712">
    <property type="component" value="Chromosome"/>
</dbReference>
<dbReference type="InterPro" id="IPR003583">
    <property type="entry name" value="Hlx-hairpin-Hlx_DNA-bd_motif"/>
</dbReference>
<evidence type="ECO:0000256" key="1">
    <source>
        <dbReference type="SAM" id="SignalP"/>
    </source>
</evidence>
<evidence type="ECO:0000313" key="3">
    <source>
        <dbReference type="EMBL" id="AXX93662.1"/>
    </source>
</evidence>
<dbReference type="InterPro" id="IPR010994">
    <property type="entry name" value="RuvA_2-like"/>
</dbReference>
<evidence type="ECO:0000259" key="2">
    <source>
        <dbReference type="SMART" id="SM00278"/>
    </source>
</evidence>
<dbReference type="AlphaFoldDB" id="A0A2G1DHG9"/>
<keyword evidence="1" id="KW-0732">Signal</keyword>
<organism evidence="4 5">
    <name type="scientific">Malaciobacter molluscorum LMG 25693</name>
    <dbReference type="NCBI Taxonomy" id="870501"/>
    <lineage>
        <taxon>Bacteria</taxon>
        <taxon>Pseudomonadati</taxon>
        <taxon>Campylobacterota</taxon>
        <taxon>Epsilonproteobacteria</taxon>
        <taxon>Campylobacterales</taxon>
        <taxon>Arcobacteraceae</taxon>
        <taxon>Malaciobacter</taxon>
    </lineage>
</organism>
<evidence type="ECO:0000313" key="6">
    <source>
        <dbReference type="Proteomes" id="UP000262712"/>
    </source>
</evidence>
<dbReference type="Proteomes" id="UP000221222">
    <property type="component" value="Unassembled WGS sequence"/>
</dbReference>
<evidence type="ECO:0000313" key="4">
    <source>
        <dbReference type="EMBL" id="PHO17927.1"/>
    </source>
</evidence>
<reference evidence="4 5" key="1">
    <citation type="submission" date="2017-09" db="EMBL/GenBank/DDBJ databases">
        <title>Arcobacter canalis sp. nov., a new species isolated from a water canal contaminated with urban sewage.</title>
        <authorList>
            <person name="Perez-Cataluna A."/>
            <person name="Salas-Masso N."/>
            <person name="Figueras M.J."/>
        </authorList>
    </citation>
    <scope>NUCLEOTIDE SEQUENCE [LARGE SCALE GENOMIC DNA]</scope>
    <source>
        <strain evidence="4 5">F98-3</strain>
    </source>
</reference>
<protein>
    <submittedName>
        <fullName evidence="3">Competence protein, ComEA family</fullName>
    </submittedName>
    <submittedName>
        <fullName evidence="4">DNA-binding protein</fullName>
    </submittedName>
</protein>
<keyword evidence="5" id="KW-1185">Reference proteome</keyword>
<feature type="domain" description="Helix-hairpin-helix DNA-binding motif class 1" evidence="2">
    <location>
        <begin position="27"/>
        <end position="46"/>
    </location>
</feature>
<feature type="signal peptide" evidence="1">
    <location>
        <begin position="1"/>
        <end position="17"/>
    </location>
</feature>
<sequence>MKKIFLGLLLSFVMLFAAIDFNKVSKQELMNIKGIGEKKAQSIIDYRKKNKINSVDDLQKIKGFGEKLVNKIKKSTKS</sequence>
<dbReference type="GO" id="GO:0006281">
    <property type="term" value="P:DNA repair"/>
    <property type="evidence" value="ECO:0007669"/>
    <property type="project" value="InterPro"/>
</dbReference>
<dbReference type="RefSeq" id="WP_099342640.1">
    <property type="nucleotide sequence ID" value="NZ_CP032098.1"/>
</dbReference>
<evidence type="ECO:0000313" key="5">
    <source>
        <dbReference type="Proteomes" id="UP000221222"/>
    </source>
</evidence>
<accession>A0A2G1DHG9</accession>
<dbReference type="PANTHER" id="PTHR21180:SF32">
    <property type="entry name" value="ENDONUCLEASE_EXONUCLEASE_PHOSPHATASE FAMILY DOMAIN-CONTAINING PROTEIN 1"/>
    <property type="match status" value="1"/>
</dbReference>
<dbReference type="Pfam" id="PF12836">
    <property type="entry name" value="HHH_3"/>
    <property type="match status" value="1"/>
</dbReference>
<proteinExistence type="predicted"/>
<dbReference type="EMBL" id="NXFY01000011">
    <property type="protein sequence ID" value="PHO17927.1"/>
    <property type="molecule type" value="Genomic_DNA"/>
</dbReference>
<dbReference type="SUPFAM" id="SSF47781">
    <property type="entry name" value="RuvA domain 2-like"/>
    <property type="match status" value="1"/>
</dbReference>
<dbReference type="KEGG" id="amol:AMOL_2729"/>
<dbReference type="PANTHER" id="PTHR21180">
    <property type="entry name" value="ENDONUCLEASE/EXONUCLEASE/PHOSPHATASE FAMILY DOMAIN-CONTAINING PROTEIN 1"/>
    <property type="match status" value="1"/>
</dbReference>
<dbReference type="InterPro" id="IPR051675">
    <property type="entry name" value="Endo/Exo/Phosphatase_dom_1"/>
</dbReference>
<dbReference type="EMBL" id="CP032098">
    <property type="protein sequence ID" value="AXX93662.1"/>
    <property type="molecule type" value="Genomic_DNA"/>
</dbReference>
<feature type="domain" description="Helix-hairpin-helix DNA-binding motif class 1" evidence="2">
    <location>
        <begin position="56"/>
        <end position="75"/>
    </location>
</feature>
<name>A0A2G1DHG9_9BACT</name>
<reference evidence="3 6" key="2">
    <citation type="submission" date="2018-08" db="EMBL/GenBank/DDBJ databases">
        <title>Complete genome of the Arcobacter molluscorum type strain LMG 25693.</title>
        <authorList>
            <person name="Miller W.G."/>
            <person name="Yee E."/>
            <person name="Bono J.L."/>
        </authorList>
    </citation>
    <scope>NUCLEOTIDE SEQUENCE [LARGE SCALE GENOMIC DNA]</scope>
    <source>
        <strain evidence="3 6">CECT 7696</strain>
    </source>
</reference>